<sequence>MWKWLKRRRPAKELMQKSERQEHLELLEEIHTARREWENALRFFDYALDSDQIDYAIYAIASAEKRYGMLLRKAKRTPAPWTALKGGVAQ</sequence>
<dbReference type="Pfam" id="PF10704">
    <property type="entry name" value="DUF2508"/>
    <property type="match status" value="1"/>
</dbReference>
<dbReference type="InterPro" id="IPR019644">
    <property type="entry name" value="DUF2508"/>
</dbReference>
<evidence type="ECO:0000313" key="2">
    <source>
        <dbReference type="Proteomes" id="UP000670947"/>
    </source>
</evidence>
<protein>
    <submittedName>
        <fullName evidence="1">YaaL family protein</fullName>
    </submittedName>
</protein>
<evidence type="ECO:0000313" key="1">
    <source>
        <dbReference type="EMBL" id="MBO7748716.1"/>
    </source>
</evidence>
<keyword evidence="2" id="KW-1185">Reference proteome</keyword>
<dbReference type="RefSeq" id="WP_208851246.1">
    <property type="nucleotide sequence ID" value="NZ_JAGGDJ010000070.1"/>
</dbReference>
<gene>
    <name evidence="1" type="ORF">I8J29_31555</name>
</gene>
<dbReference type="EMBL" id="JAGGDJ010000070">
    <property type="protein sequence ID" value="MBO7748716.1"/>
    <property type="molecule type" value="Genomic_DNA"/>
</dbReference>
<reference evidence="1 2" key="1">
    <citation type="submission" date="2021-03" db="EMBL/GenBank/DDBJ databases">
        <title>Paenibacillus artemisicola MWE-103 whole genome sequence.</title>
        <authorList>
            <person name="Ham Y.J."/>
        </authorList>
    </citation>
    <scope>NUCLEOTIDE SEQUENCE [LARGE SCALE GENOMIC DNA]</scope>
    <source>
        <strain evidence="1 2">MWE-103</strain>
    </source>
</reference>
<comment type="caution">
    <text evidence="1">The sequence shown here is derived from an EMBL/GenBank/DDBJ whole genome shotgun (WGS) entry which is preliminary data.</text>
</comment>
<accession>A0ABS3WK58</accession>
<proteinExistence type="predicted"/>
<name>A0ABS3WK58_9BACL</name>
<dbReference type="Proteomes" id="UP000670947">
    <property type="component" value="Unassembled WGS sequence"/>
</dbReference>
<organism evidence="1 2">
    <name type="scientific">Paenibacillus artemisiicola</name>
    <dbReference type="NCBI Taxonomy" id="1172618"/>
    <lineage>
        <taxon>Bacteria</taxon>
        <taxon>Bacillati</taxon>
        <taxon>Bacillota</taxon>
        <taxon>Bacilli</taxon>
        <taxon>Bacillales</taxon>
        <taxon>Paenibacillaceae</taxon>
        <taxon>Paenibacillus</taxon>
    </lineage>
</organism>